<evidence type="ECO:0000256" key="1">
    <source>
        <dbReference type="SAM" id="MobiDB-lite"/>
    </source>
</evidence>
<proteinExistence type="predicted"/>
<keyword evidence="3" id="KW-1185">Reference proteome</keyword>
<sequence length="238" mass="27610">MMANEMINFMIYLAHGGSTKHVDDSVVLSPRKSPRRKAIDDDCLIVGVSRDALKPRDQPRKSPDVLCPIDHEYYKNAVTRFAEDHPELAKKHMSGELDPVPIEHDAQDLKRTEYLVKYCSRELPFMSVNLARRARALQTLRLPDDVEIPDTSQRNSYRPPGLEKFAEHPSKMSMRPKFDDSLQKELRRILRVTTGDTSYNLGHGLMAKVVLERNPFGPPREEPKYGRWRTPHYYTYYI</sequence>
<evidence type="ECO:0000313" key="3">
    <source>
        <dbReference type="Proteomes" id="UP000837857"/>
    </source>
</evidence>
<accession>A0ABN8II24</accession>
<feature type="non-terminal residue" evidence="2">
    <location>
        <position position="238"/>
    </location>
</feature>
<protein>
    <submittedName>
        <fullName evidence="2">Uncharacterized protein</fullName>
    </submittedName>
</protein>
<feature type="region of interest" description="Disordered" evidence="1">
    <location>
        <begin position="147"/>
        <end position="166"/>
    </location>
</feature>
<reference evidence="2" key="1">
    <citation type="submission" date="2022-03" db="EMBL/GenBank/DDBJ databases">
        <authorList>
            <person name="Martin H S."/>
        </authorList>
    </citation>
    <scope>NUCLEOTIDE SEQUENCE</scope>
</reference>
<organism evidence="2 3">
    <name type="scientific">Iphiclides podalirius</name>
    <name type="common">scarce swallowtail</name>
    <dbReference type="NCBI Taxonomy" id="110791"/>
    <lineage>
        <taxon>Eukaryota</taxon>
        <taxon>Metazoa</taxon>
        <taxon>Ecdysozoa</taxon>
        <taxon>Arthropoda</taxon>
        <taxon>Hexapoda</taxon>
        <taxon>Insecta</taxon>
        <taxon>Pterygota</taxon>
        <taxon>Neoptera</taxon>
        <taxon>Endopterygota</taxon>
        <taxon>Lepidoptera</taxon>
        <taxon>Glossata</taxon>
        <taxon>Ditrysia</taxon>
        <taxon>Papilionoidea</taxon>
        <taxon>Papilionidae</taxon>
        <taxon>Papilioninae</taxon>
        <taxon>Iphiclides</taxon>
    </lineage>
</organism>
<dbReference type="EMBL" id="OW152834">
    <property type="protein sequence ID" value="CAH2055944.1"/>
    <property type="molecule type" value="Genomic_DNA"/>
</dbReference>
<evidence type="ECO:0000313" key="2">
    <source>
        <dbReference type="EMBL" id="CAH2055944.1"/>
    </source>
</evidence>
<name>A0ABN8II24_9NEOP</name>
<gene>
    <name evidence="2" type="ORF">IPOD504_LOCUS9233</name>
</gene>
<dbReference type="Proteomes" id="UP000837857">
    <property type="component" value="Chromosome 22"/>
</dbReference>